<feature type="transmembrane region" description="Helical" evidence="2">
    <location>
        <begin position="440"/>
        <end position="460"/>
    </location>
</feature>
<protein>
    <submittedName>
        <fullName evidence="3">Uncharacterized protein</fullName>
    </submittedName>
</protein>
<dbReference type="EMBL" id="JADOUF010000001">
    <property type="protein sequence ID" value="MBG6133820.1"/>
    <property type="molecule type" value="Genomic_DNA"/>
</dbReference>
<feature type="transmembrane region" description="Helical" evidence="2">
    <location>
        <begin position="375"/>
        <end position="394"/>
    </location>
</feature>
<sequence length="727" mass="74759">MTGLRSLRPGARLRSGLCLLAVVLVALTGGLAVGAAPAAAAPAGADYAVIVGAAGLRWDDLNPTDTPTLWKLAETGSIGAMSARSARTLTCPQDGWLTLGAGNFAERPPLSADKTVCPAWSVPVEVQGEGAFLPDQDSVDEHNTARPWGARPGALAESVRCSTAIGPGAAVAVARSAGRVDRYAADPPADLKRVLAQCVLSVVDAGTVSGVGADRQAAARRVDATAARVLAARPARSLLTVVGVSDTETPARLHVAIVDGPGFAGGWLVSPSTNRPGYLQLVDVAPTALELLGRARPATLFIGQPLTRADTDRPAALADAVKALDDADQEAGAQRRVADRFFVTLVVVQLALLAVMVPVLRWLRRTRRRHPSPPPPAWLLRVLEVALLASALAIPAAVVTDLVPWWRAVNPDRWFAAIGLVVLAALTAAVWFSRWGRRPLGPLALVAAIAAAVVGVDVLTGSTLQLNGVAGYSTLAGVRYAGIGTIGLGVFAAGLLLGAACLAQRLVPRRRRAWVVLGVGFAGVLLVGAPGFGSDPGGAIALMVGVCVAAALARGGWLTFSRLAGAVLAGAVITVLFVAVDLSRPAEQRGNVGRLLAEAGQGQVIFQRLGQANVVAFVTSPLTLLAVAGGLYGYFVLLRPWGGLRRVYGLHPAVRGGVYGAMAAALLGSLLDGGGVMAAGAAAATVVPVLLLAGLRVVRHVQEPHTGEQPAVKPVEIPHPAERRPLK</sequence>
<feature type="transmembrane region" description="Helical" evidence="2">
    <location>
        <begin position="614"/>
        <end position="637"/>
    </location>
</feature>
<feature type="transmembrane region" description="Helical" evidence="2">
    <location>
        <begin position="563"/>
        <end position="580"/>
    </location>
</feature>
<feature type="transmembrane region" description="Helical" evidence="2">
    <location>
        <begin position="649"/>
        <end position="670"/>
    </location>
</feature>
<dbReference type="RefSeq" id="WP_197001134.1">
    <property type="nucleotide sequence ID" value="NZ_BONS01000032.1"/>
</dbReference>
<gene>
    <name evidence="3" type="ORF">IW245_000014</name>
</gene>
<feature type="transmembrane region" description="Helical" evidence="2">
    <location>
        <begin position="676"/>
        <end position="695"/>
    </location>
</feature>
<feature type="transmembrane region" description="Helical" evidence="2">
    <location>
        <begin position="414"/>
        <end position="433"/>
    </location>
</feature>
<feature type="transmembrane region" description="Helical" evidence="2">
    <location>
        <begin position="514"/>
        <end position="532"/>
    </location>
</feature>
<name>A0A8J7G6I5_9ACTN</name>
<dbReference type="Proteomes" id="UP000622552">
    <property type="component" value="Unassembled WGS sequence"/>
</dbReference>
<feature type="transmembrane region" description="Helical" evidence="2">
    <location>
        <begin position="480"/>
        <end position="502"/>
    </location>
</feature>
<proteinExistence type="predicted"/>
<keyword evidence="2" id="KW-1133">Transmembrane helix</keyword>
<accession>A0A8J7G6I5</accession>
<feature type="transmembrane region" description="Helical" evidence="2">
    <location>
        <begin position="341"/>
        <end position="363"/>
    </location>
</feature>
<keyword evidence="2" id="KW-0472">Membrane</keyword>
<comment type="caution">
    <text evidence="3">The sequence shown here is derived from an EMBL/GenBank/DDBJ whole genome shotgun (WGS) entry which is preliminary data.</text>
</comment>
<evidence type="ECO:0000313" key="4">
    <source>
        <dbReference type="Proteomes" id="UP000622552"/>
    </source>
</evidence>
<organism evidence="3 4">
    <name type="scientific">Longispora fulva</name>
    <dbReference type="NCBI Taxonomy" id="619741"/>
    <lineage>
        <taxon>Bacteria</taxon>
        <taxon>Bacillati</taxon>
        <taxon>Actinomycetota</taxon>
        <taxon>Actinomycetes</taxon>
        <taxon>Micromonosporales</taxon>
        <taxon>Micromonosporaceae</taxon>
        <taxon>Longispora</taxon>
    </lineage>
</organism>
<keyword evidence="2" id="KW-0812">Transmembrane</keyword>
<evidence type="ECO:0000256" key="2">
    <source>
        <dbReference type="SAM" id="Phobius"/>
    </source>
</evidence>
<evidence type="ECO:0000256" key="1">
    <source>
        <dbReference type="SAM" id="MobiDB-lite"/>
    </source>
</evidence>
<reference evidence="3" key="1">
    <citation type="submission" date="2020-11" db="EMBL/GenBank/DDBJ databases">
        <title>Sequencing the genomes of 1000 actinobacteria strains.</title>
        <authorList>
            <person name="Klenk H.-P."/>
        </authorList>
    </citation>
    <scope>NUCLEOTIDE SEQUENCE</scope>
    <source>
        <strain evidence="3">DSM 45356</strain>
    </source>
</reference>
<feature type="transmembrane region" description="Helical" evidence="2">
    <location>
        <begin position="538"/>
        <end position="556"/>
    </location>
</feature>
<dbReference type="AlphaFoldDB" id="A0A8J7G6I5"/>
<evidence type="ECO:0000313" key="3">
    <source>
        <dbReference type="EMBL" id="MBG6133820.1"/>
    </source>
</evidence>
<keyword evidence="4" id="KW-1185">Reference proteome</keyword>
<feature type="region of interest" description="Disordered" evidence="1">
    <location>
        <begin position="704"/>
        <end position="727"/>
    </location>
</feature>